<evidence type="ECO:0000256" key="10">
    <source>
        <dbReference type="PIRNR" id="PIRNR006268"/>
    </source>
</evidence>
<name>A0A1M6NK69_9FIRM</name>
<evidence type="ECO:0000256" key="9">
    <source>
        <dbReference type="ARBA" id="ARBA00048540"/>
    </source>
</evidence>
<keyword evidence="12" id="KW-0997">Cell inner membrane</keyword>
<comment type="catalytic activity">
    <reaction evidence="9 10 12">
        <text>L-threonyl-[protein] + FAD = FMN-L-threonyl-[protein] + AMP + H(+)</text>
        <dbReference type="Rhea" id="RHEA:36847"/>
        <dbReference type="Rhea" id="RHEA-COMP:11060"/>
        <dbReference type="Rhea" id="RHEA-COMP:11061"/>
        <dbReference type="ChEBI" id="CHEBI:15378"/>
        <dbReference type="ChEBI" id="CHEBI:30013"/>
        <dbReference type="ChEBI" id="CHEBI:57692"/>
        <dbReference type="ChEBI" id="CHEBI:74257"/>
        <dbReference type="ChEBI" id="CHEBI:456215"/>
        <dbReference type="EC" id="2.7.1.180"/>
    </reaction>
</comment>
<evidence type="ECO:0000256" key="3">
    <source>
        <dbReference type="ARBA" id="ARBA00022630"/>
    </source>
</evidence>
<sequence>MKKNLIILILIVSTILTGCKVGKENFSQYQTVRRTFFPMDTFLEIVLQVQDEKAANEAIDRAYAEVERLENLLSATIEKSEITAINKNAGIRPVKVSSETFYLLEKGIEYGELTDGKFDITIAPLLKLYNWKEGRVHGELPPSEEIKKAMELVNYQAIQLHEEKMEVYLPVKGMEIDLGGIAKGYIIDKAVEVLKEHGIKYGYVNGGGDIRFLGPKYDGNPWRIGITNPRGQGNIAVVEVNDGAIVTSGDYERYYITKDGQRIHHIIDPHTGLSAIYAQSVTIYASNATIADILSTTLFMFQPTEGLKLAKNLGVEALIISSNGEIYMTTKMKEMTNLN</sequence>
<keyword evidence="6 10" id="KW-0274">FAD</keyword>
<evidence type="ECO:0000256" key="1">
    <source>
        <dbReference type="ARBA" id="ARBA00011955"/>
    </source>
</evidence>
<feature type="binding site" evidence="11">
    <location>
        <position position="296"/>
    </location>
    <ligand>
        <name>Mg(2+)</name>
        <dbReference type="ChEBI" id="CHEBI:18420"/>
    </ligand>
</feature>
<dbReference type="EMBL" id="FRAI01000010">
    <property type="protein sequence ID" value="SHJ95922.1"/>
    <property type="molecule type" value="Genomic_DNA"/>
</dbReference>
<evidence type="ECO:0000256" key="4">
    <source>
        <dbReference type="ARBA" id="ARBA00022679"/>
    </source>
</evidence>
<reference evidence="15" key="1">
    <citation type="submission" date="2016-11" db="EMBL/GenBank/DDBJ databases">
        <authorList>
            <person name="Varghese N."/>
            <person name="Submissions S."/>
        </authorList>
    </citation>
    <scope>NUCLEOTIDE SEQUENCE [LARGE SCALE GENOMIC DNA]</scope>
    <source>
        <strain evidence="15">DSM 14826</strain>
    </source>
</reference>
<evidence type="ECO:0000256" key="5">
    <source>
        <dbReference type="ARBA" id="ARBA00022723"/>
    </source>
</evidence>
<feature type="binding site" evidence="11">
    <location>
        <position position="292"/>
    </location>
    <ligand>
        <name>Mg(2+)</name>
        <dbReference type="ChEBI" id="CHEBI:18420"/>
    </ligand>
</feature>
<keyword evidence="5 10" id="KW-0479">Metal-binding</keyword>
<evidence type="ECO:0000256" key="12">
    <source>
        <dbReference type="RuleBase" id="RU363002"/>
    </source>
</evidence>
<gene>
    <name evidence="14" type="ORF">SAMN02745227_01151</name>
</gene>
<dbReference type="GO" id="GO:0046872">
    <property type="term" value="F:metal ion binding"/>
    <property type="evidence" value="ECO:0007669"/>
    <property type="project" value="UniProtKB-UniRule"/>
</dbReference>
<dbReference type="Pfam" id="PF02424">
    <property type="entry name" value="ApbE"/>
    <property type="match status" value="1"/>
</dbReference>
<keyword evidence="13" id="KW-0175">Coiled coil</keyword>
<dbReference type="RefSeq" id="WP_072907058.1">
    <property type="nucleotide sequence ID" value="NZ_FRAI01000010.1"/>
</dbReference>
<feature type="binding site" evidence="11">
    <location>
        <position position="180"/>
    </location>
    <ligand>
        <name>Mg(2+)</name>
        <dbReference type="ChEBI" id="CHEBI:18420"/>
    </ligand>
</feature>
<comment type="cofactor">
    <cofactor evidence="11">
        <name>Mg(2+)</name>
        <dbReference type="ChEBI" id="CHEBI:18420"/>
    </cofactor>
    <cofactor evidence="11">
        <name>Mn(2+)</name>
        <dbReference type="ChEBI" id="CHEBI:29035"/>
    </cofactor>
    <text evidence="11">Magnesium. Can also use manganese.</text>
</comment>
<dbReference type="PANTHER" id="PTHR30040">
    <property type="entry name" value="THIAMINE BIOSYNTHESIS LIPOPROTEIN APBE"/>
    <property type="match status" value="1"/>
</dbReference>
<dbReference type="GO" id="GO:0016740">
    <property type="term" value="F:transferase activity"/>
    <property type="evidence" value="ECO:0007669"/>
    <property type="project" value="UniProtKB-UniRule"/>
</dbReference>
<accession>A0A1M6NK69</accession>
<evidence type="ECO:0000313" key="14">
    <source>
        <dbReference type="EMBL" id="SHJ95922.1"/>
    </source>
</evidence>
<evidence type="ECO:0000256" key="11">
    <source>
        <dbReference type="PIRSR" id="PIRSR006268-2"/>
    </source>
</evidence>
<comment type="subcellular location">
    <subcellularLocation>
        <location evidence="12">Cell inner membrane</location>
        <topology evidence="12">Lipid-anchor</topology>
        <orientation evidence="12">Periplasmic side</orientation>
    </subcellularLocation>
</comment>
<dbReference type="Proteomes" id="UP000243547">
    <property type="component" value="Unassembled WGS sequence"/>
</dbReference>
<comment type="function">
    <text evidence="12">Flavin transferase that catalyzes the transfer of the FMN moiety of FAD and its covalent binding to the hydroxyl group of a threonine residue in a target flavoprotein.</text>
</comment>
<dbReference type="AlphaFoldDB" id="A0A1M6NK69"/>
<dbReference type="PANTHER" id="PTHR30040:SF2">
    <property type="entry name" value="FAD:PROTEIN FMN TRANSFERASE"/>
    <property type="match status" value="1"/>
</dbReference>
<keyword evidence="12 14" id="KW-0449">Lipoprotein</keyword>
<dbReference type="InterPro" id="IPR024932">
    <property type="entry name" value="ApbE"/>
</dbReference>
<evidence type="ECO:0000256" key="6">
    <source>
        <dbReference type="ARBA" id="ARBA00022827"/>
    </source>
</evidence>
<dbReference type="SUPFAM" id="SSF143631">
    <property type="entry name" value="ApbE-like"/>
    <property type="match status" value="1"/>
</dbReference>
<dbReference type="EC" id="2.7.1.180" evidence="1 10"/>
<feature type="coiled-coil region" evidence="13">
    <location>
        <begin position="52"/>
        <end position="79"/>
    </location>
</feature>
<keyword evidence="12" id="KW-1003">Cell membrane</keyword>
<dbReference type="Gene3D" id="3.10.520.10">
    <property type="entry name" value="ApbE-like domains"/>
    <property type="match status" value="1"/>
</dbReference>
<keyword evidence="4 10" id="KW-0808">Transferase</keyword>
<dbReference type="STRING" id="1120989.SAMN02745227_01151"/>
<protein>
    <recommendedName>
        <fullName evidence="2 10">FAD:protein FMN transferase</fullName>
        <ecNumber evidence="1 10">2.7.1.180</ecNumber>
    </recommendedName>
    <alternativeName>
        <fullName evidence="8 10">Flavin transferase</fullName>
    </alternativeName>
</protein>
<dbReference type="PROSITE" id="PS51257">
    <property type="entry name" value="PROKAR_LIPOPROTEIN"/>
    <property type="match status" value="1"/>
</dbReference>
<keyword evidence="12" id="KW-0472">Membrane</keyword>
<evidence type="ECO:0000256" key="7">
    <source>
        <dbReference type="ARBA" id="ARBA00022842"/>
    </source>
</evidence>
<proteinExistence type="inferred from homology"/>
<evidence type="ECO:0000256" key="2">
    <source>
        <dbReference type="ARBA" id="ARBA00016337"/>
    </source>
</evidence>
<organism evidence="14 15">
    <name type="scientific">Anaerobranca californiensis DSM 14826</name>
    <dbReference type="NCBI Taxonomy" id="1120989"/>
    <lineage>
        <taxon>Bacteria</taxon>
        <taxon>Bacillati</taxon>
        <taxon>Bacillota</taxon>
        <taxon>Clostridia</taxon>
        <taxon>Eubacteriales</taxon>
        <taxon>Proteinivoracaceae</taxon>
        <taxon>Anaerobranca</taxon>
    </lineage>
</organism>
<evidence type="ECO:0000313" key="15">
    <source>
        <dbReference type="Proteomes" id="UP000243547"/>
    </source>
</evidence>
<comment type="similarity">
    <text evidence="10 12">Belongs to the ApbE family.</text>
</comment>
<dbReference type="GO" id="GO:0005886">
    <property type="term" value="C:plasma membrane"/>
    <property type="evidence" value="ECO:0007669"/>
    <property type="project" value="UniProtKB-SubCell"/>
</dbReference>
<dbReference type="OrthoDB" id="9778595at2"/>
<keyword evidence="3 10" id="KW-0285">Flavoprotein</keyword>
<evidence type="ECO:0000256" key="13">
    <source>
        <dbReference type="SAM" id="Coils"/>
    </source>
</evidence>
<keyword evidence="15" id="KW-1185">Reference proteome</keyword>
<dbReference type="PIRSF" id="PIRSF006268">
    <property type="entry name" value="ApbE"/>
    <property type="match status" value="1"/>
</dbReference>
<keyword evidence="7 10" id="KW-0460">Magnesium</keyword>
<dbReference type="InterPro" id="IPR003374">
    <property type="entry name" value="ApbE-like_sf"/>
</dbReference>
<evidence type="ECO:0000256" key="8">
    <source>
        <dbReference type="ARBA" id="ARBA00031306"/>
    </source>
</evidence>